<dbReference type="OrthoDB" id="9785502at2"/>
<keyword evidence="2 5" id="KW-0575">Peroxidase</keyword>
<dbReference type="GO" id="GO:0004601">
    <property type="term" value="F:peroxidase activity"/>
    <property type="evidence" value="ECO:0007669"/>
    <property type="project" value="UniProtKB-KW"/>
</dbReference>
<evidence type="ECO:0000256" key="4">
    <source>
        <dbReference type="PIRSR" id="PIRSR000303-1"/>
    </source>
</evidence>
<dbReference type="PANTHER" id="PTHR11592">
    <property type="entry name" value="GLUTATHIONE PEROXIDASE"/>
    <property type="match status" value="1"/>
</dbReference>
<dbReference type="PIRSF" id="PIRSF000303">
    <property type="entry name" value="Glutathion_perox"/>
    <property type="match status" value="1"/>
</dbReference>
<dbReference type="EMBL" id="MWPV01000001">
    <property type="protein sequence ID" value="OUL58955.1"/>
    <property type="molecule type" value="Genomic_DNA"/>
</dbReference>
<dbReference type="Proteomes" id="UP000194841">
    <property type="component" value="Unassembled WGS sequence"/>
</dbReference>
<accession>A0A244CTM2</accession>
<dbReference type="PROSITE" id="PS00763">
    <property type="entry name" value="GLUTATHIONE_PEROXID_2"/>
    <property type="match status" value="1"/>
</dbReference>
<keyword evidence="3 5" id="KW-0560">Oxidoreductase</keyword>
<dbReference type="InterPro" id="IPR000889">
    <property type="entry name" value="Glutathione_peroxidase"/>
</dbReference>
<comment type="similarity">
    <text evidence="1 5">Belongs to the glutathione peroxidase family.</text>
</comment>
<dbReference type="InterPro" id="IPR036249">
    <property type="entry name" value="Thioredoxin-like_sf"/>
</dbReference>
<evidence type="ECO:0000259" key="6">
    <source>
        <dbReference type="PROSITE" id="PS51352"/>
    </source>
</evidence>
<evidence type="ECO:0000256" key="2">
    <source>
        <dbReference type="ARBA" id="ARBA00022559"/>
    </source>
</evidence>
<evidence type="ECO:0000256" key="1">
    <source>
        <dbReference type="ARBA" id="ARBA00006926"/>
    </source>
</evidence>
<keyword evidence="8" id="KW-1185">Reference proteome</keyword>
<dbReference type="Gene3D" id="3.40.30.10">
    <property type="entry name" value="Glutaredoxin"/>
    <property type="match status" value="1"/>
</dbReference>
<name>A0A244CTM2_PSEDV</name>
<evidence type="ECO:0000313" key="8">
    <source>
        <dbReference type="Proteomes" id="UP000194841"/>
    </source>
</evidence>
<dbReference type="InterPro" id="IPR013766">
    <property type="entry name" value="Thioredoxin_domain"/>
</dbReference>
<dbReference type="PROSITE" id="PS51352">
    <property type="entry name" value="THIOREDOXIN_2"/>
    <property type="match status" value="1"/>
</dbReference>
<dbReference type="AlphaFoldDB" id="A0A244CTM2"/>
<dbReference type="InterPro" id="IPR029760">
    <property type="entry name" value="GPX_CS"/>
</dbReference>
<evidence type="ECO:0000256" key="3">
    <source>
        <dbReference type="ARBA" id="ARBA00023002"/>
    </source>
</evidence>
<gene>
    <name evidence="7" type="ORF">B1199_01335</name>
</gene>
<dbReference type="RefSeq" id="WP_086742331.1">
    <property type="nucleotide sequence ID" value="NZ_MWPV01000001.1"/>
</dbReference>
<proteinExistence type="inferred from homology"/>
<dbReference type="PROSITE" id="PS51355">
    <property type="entry name" value="GLUTATHIONE_PEROXID_3"/>
    <property type="match status" value="1"/>
</dbReference>
<reference evidence="7 8" key="1">
    <citation type="submission" date="2017-02" db="EMBL/GenBank/DDBJ databases">
        <title>Pseudoalteromonas ulvae TC14 Genome.</title>
        <authorList>
            <person name="Molmeret M."/>
        </authorList>
    </citation>
    <scope>NUCLEOTIDE SEQUENCE [LARGE SCALE GENOMIC DNA]</scope>
    <source>
        <strain evidence="7">TC14</strain>
    </source>
</reference>
<organism evidence="7 8">
    <name type="scientific">Pseudoalteromonas ulvae</name>
    <dbReference type="NCBI Taxonomy" id="107327"/>
    <lineage>
        <taxon>Bacteria</taxon>
        <taxon>Pseudomonadati</taxon>
        <taxon>Pseudomonadota</taxon>
        <taxon>Gammaproteobacteria</taxon>
        <taxon>Alteromonadales</taxon>
        <taxon>Pseudoalteromonadaceae</taxon>
        <taxon>Pseudoalteromonas</taxon>
    </lineage>
</organism>
<evidence type="ECO:0000256" key="5">
    <source>
        <dbReference type="RuleBase" id="RU000499"/>
    </source>
</evidence>
<dbReference type="PANTHER" id="PTHR11592:SF78">
    <property type="entry name" value="GLUTATHIONE PEROXIDASE"/>
    <property type="match status" value="1"/>
</dbReference>
<protein>
    <recommendedName>
        <fullName evidence="5">Glutathione peroxidase</fullName>
    </recommendedName>
</protein>
<sequence>MASIFDFSAPLANGELLELAQFQGQPLLIVNTASKCELTPQYVALEQLYQKYKAQGFHVLAFPCNQFENKEPAQNDEIKQFCELQFGISFPIFSKVAVNGPDALPLFNFLKTNSRGLMHARAIKWNFTKFLINRAGQVEARYAPRTKPDAISAVIESIL</sequence>
<dbReference type="FunFam" id="3.40.30.10:FF:000010">
    <property type="entry name" value="Glutathione peroxidase"/>
    <property type="match status" value="1"/>
</dbReference>
<feature type="domain" description="Thioredoxin" evidence="6">
    <location>
        <begin position="1"/>
        <end position="159"/>
    </location>
</feature>
<evidence type="ECO:0000313" key="7">
    <source>
        <dbReference type="EMBL" id="OUL58955.1"/>
    </source>
</evidence>
<dbReference type="GO" id="GO:0034599">
    <property type="term" value="P:cellular response to oxidative stress"/>
    <property type="evidence" value="ECO:0007669"/>
    <property type="project" value="TreeGrafter"/>
</dbReference>
<dbReference type="Pfam" id="PF00255">
    <property type="entry name" value="GSHPx"/>
    <property type="match status" value="1"/>
</dbReference>
<comment type="caution">
    <text evidence="7">The sequence shown here is derived from an EMBL/GenBank/DDBJ whole genome shotgun (WGS) entry which is preliminary data.</text>
</comment>
<dbReference type="SUPFAM" id="SSF52833">
    <property type="entry name" value="Thioredoxin-like"/>
    <property type="match status" value="1"/>
</dbReference>
<dbReference type="PRINTS" id="PR01011">
    <property type="entry name" value="GLUTPROXDASE"/>
</dbReference>
<feature type="active site" evidence="4">
    <location>
        <position position="36"/>
    </location>
</feature>
<dbReference type="CDD" id="cd00340">
    <property type="entry name" value="GSH_Peroxidase"/>
    <property type="match status" value="1"/>
</dbReference>